<dbReference type="Gene3D" id="3.40.50.300">
    <property type="entry name" value="P-loop containing nucleotide triphosphate hydrolases"/>
    <property type="match status" value="1"/>
</dbReference>
<keyword evidence="8" id="KW-1185">Reference proteome</keyword>
<dbReference type="RefSeq" id="WP_311576381.1">
    <property type="nucleotide sequence ID" value="NZ_JAVRIF010000001.1"/>
</dbReference>
<evidence type="ECO:0000256" key="5">
    <source>
        <dbReference type="ARBA" id="ARBA00022989"/>
    </source>
</evidence>
<sequence>MPAPLLPPKSLNDDGLLLAWSLEHEHQRLPIGFNYGEQTNQANIPASDFLDPVILESGGHVVTIAPTGTGKGVSCVIPNLLHYSGQAVVIDPKGENYAVTAEHRKKMGQKVVVIDPFNVANAEKKDCLNPLDLISIDKNAMPSMLDECSALTALLVEETNRKDLFWDHAAHRVIAALIGVVAIDGNEERHLDKVADHLNQSEKKLRELFFVLNKKTDNLFNGYSSILDTAAGNTVASIVTTAKQHLQHIQKGAVGDSIGSTSFSLLNFISGKPMTIYLVLPPDKLYTHRKLLRLWIGTLIRLILKRPGSPAKPTLMMLDEAAQLGHLTELVQSITLLRGYGMQVWTFWQDINQLKQLYPDNWQTLLNNCKAIQAFGFPNKLACDEISNITGYNQVTDLLDLDRDEMLLQLADDEAVIAQKPNYLQDDTFSGKFNNNPFHSAIDAKGFVPIHPQRIYVRPKVKKTIISKEKNSPSIPNINLRSPKKVNEKLEEFLKPWQEYSGKKNED</sequence>
<evidence type="ECO:0000313" key="7">
    <source>
        <dbReference type="EMBL" id="MDT0602342.1"/>
    </source>
</evidence>
<dbReference type="InterPro" id="IPR051539">
    <property type="entry name" value="T4SS-coupling_protein"/>
</dbReference>
<dbReference type="InterPro" id="IPR027417">
    <property type="entry name" value="P-loop_NTPase"/>
</dbReference>
<name>A0ABU2ZYE1_9GAMM</name>
<comment type="caution">
    <text evidence="7">The sequence shown here is derived from an EMBL/GenBank/DDBJ whole genome shotgun (WGS) entry which is preliminary data.</text>
</comment>
<reference evidence="7 8" key="1">
    <citation type="submission" date="2023-09" db="EMBL/GenBank/DDBJ databases">
        <authorList>
            <person name="Rey-Velasco X."/>
        </authorList>
    </citation>
    <scope>NUCLEOTIDE SEQUENCE [LARGE SCALE GENOMIC DNA]</scope>
    <source>
        <strain evidence="7 8">W431</strain>
    </source>
</reference>
<evidence type="ECO:0000256" key="4">
    <source>
        <dbReference type="ARBA" id="ARBA00022692"/>
    </source>
</evidence>
<keyword evidence="5" id="KW-1133">Transmembrane helix</keyword>
<evidence type="ECO:0000256" key="1">
    <source>
        <dbReference type="ARBA" id="ARBA00004651"/>
    </source>
</evidence>
<protein>
    <submittedName>
        <fullName evidence="7">Type IV secretory system conjugative DNA transfer family protein</fullName>
    </submittedName>
</protein>
<organism evidence="7 8">
    <name type="scientific">Thalassotalea castellviae</name>
    <dbReference type="NCBI Taxonomy" id="3075612"/>
    <lineage>
        <taxon>Bacteria</taxon>
        <taxon>Pseudomonadati</taxon>
        <taxon>Pseudomonadota</taxon>
        <taxon>Gammaproteobacteria</taxon>
        <taxon>Alteromonadales</taxon>
        <taxon>Colwelliaceae</taxon>
        <taxon>Thalassotalea</taxon>
    </lineage>
</organism>
<evidence type="ECO:0000313" key="8">
    <source>
        <dbReference type="Proteomes" id="UP001266357"/>
    </source>
</evidence>
<evidence type="ECO:0000256" key="3">
    <source>
        <dbReference type="ARBA" id="ARBA00022475"/>
    </source>
</evidence>
<evidence type="ECO:0000256" key="6">
    <source>
        <dbReference type="ARBA" id="ARBA00023136"/>
    </source>
</evidence>
<dbReference type="EMBL" id="JAVRIF010000001">
    <property type="protein sequence ID" value="MDT0602342.1"/>
    <property type="molecule type" value="Genomic_DNA"/>
</dbReference>
<dbReference type="SUPFAM" id="SSF52540">
    <property type="entry name" value="P-loop containing nucleoside triphosphate hydrolases"/>
    <property type="match status" value="1"/>
</dbReference>
<dbReference type="Pfam" id="PF02534">
    <property type="entry name" value="T4SS-DNA_transf"/>
    <property type="match status" value="1"/>
</dbReference>
<dbReference type="PANTHER" id="PTHR37937">
    <property type="entry name" value="CONJUGATIVE TRANSFER: DNA TRANSPORT"/>
    <property type="match status" value="1"/>
</dbReference>
<comment type="similarity">
    <text evidence="2">Belongs to the VirD4/TraG family.</text>
</comment>
<comment type="subcellular location">
    <subcellularLocation>
        <location evidence="1">Cell membrane</location>
        <topology evidence="1">Multi-pass membrane protein</topology>
    </subcellularLocation>
</comment>
<dbReference type="CDD" id="cd01127">
    <property type="entry name" value="TrwB_TraG_TraD_VirD4"/>
    <property type="match status" value="2"/>
</dbReference>
<proteinExistence type="inferred from homology"/>
<dbReference type="InterPro" id="IPR003688">
    <property type="entry name" value="TraG/VirD4"/>
</dbReference>
<gene>
    <name evidence="7" type="ORF">RM573_01925</name>
</gene>
<evidence type="ECO:0000256" key="2">
    <source>
        <dbReference type="ARBA" id="ARBA00008806"/>
    </source>
</evidence>
<dbReference type="PANTHER" id="PTHR37937:SF1">
    <property type="entry name" value="CONJUGATIVE TRANSFER: DNA TRANSPORT"/>
    <property type="match status" value="1"/>
</dbReference>
<accession>A0ABU2ZYE1</accession>
<keyword evidence="6" id="KW-0472">Membrane</keyword>
<keyword evidence="3" id="KW-1003">Cell membrane</keyword>
<keyword evidence="4" id="KW-0812">Transmembrane</keyword>
<dbReference type="Proteomes" id="UP001266357">
    <property type="component" value="Unassembled WGS sequence"/>
</dbReference>